<dbReference type="OMA" id="NCEVECI"/>
<name>A0A8B7ZE10_ACAPL</name>
<keyword evidence="4 11" id="KW-0812">Transmembrane</keyword>
<keyword evidence="13" id="KW-1185">Reference proteome</keyword>
<dbReference type="KEGG" id="aplc:110985924"/>
<evidence type="ECO:0000313" key="14">
    <source>
        <dbReference type="RefSeq" id="XP_022103085.1"/>
    </source>
</evidence>
<evidence type="ECO:0000256" key="1">
    <source>
        <dbReference type="ARBA" id="ARBA00004141"/>
    </source>
</evidence>
<evidence type="ECO:0000256" key="7">
    <source>
        <dbReference type="ARBA" id="ARBA00023065"/>
    </source>
</evidence>
<organism evidence="13 14">
    <name type="scientific">Acanthaster planci</name>
    <name type="common">Crown-of-thorns starfish</name>
    <dbReference type="NCBI Taxonomy" id="133434"/>
    <lineage>
        <taxon>Eukaryota</taxon>
        <taxon>Metazoa</taxon>
        <taxon>Echinodermata</taxon>
        <taxon>Eleutherozoa</taxon>
        <taxon>Asterozoa</taxon>
        <taxon>Asteroidea</taxon>
        <taxon>Valvatacea</taxon>
        <taxon>Valvatida</taxon>
        <taxon>Acanthasteridae</taxon>
        <taxon>Acanthaster</taxon>
    </lineage>
</organism>
<evidence type="ECO:0000313" key="13">
    <source>
        <dbReference type="Proteomes" id="UP000694845"/>
    </source>
</evidence>
<keyword evidence="10 11" id="KW-0407">Ion channel</keyword>
<evidence type="ECO:0000256" key="3">
    <source>
        <dbReference type="ARBA" id="ARBA00022461"/>
    </source>
</evidence>
<dbReference type="PANTHER" id="PTHR11690">
    <property type="entry name" value="AMILORIDE-SENSITIVE SODIUM CHANNEL-RELATED"/>
    <property type="match status" value="1"/>
</dbReference>
<evidence type="ECO:0000256" key="6">
    <source>
        <dbReference type="ARBA" id="ARBA00023053"/>
    </source>
</evidence>
<gene>
    <name evidence="14" type="primary">LOC110985924</name>
</gene>
<evidence type="ECO:0000256" key="11">
    <source>
        <dbReference type="RuleBase" id="RU000679"/>
    </source>
</evidence>
<dbReference type="GO" id="GO:0015280">
    <property type="term" value="F:ligand-gated sodium channel activity"/>
    <property type="evidence" value="ECO:0007669"/>
    <property type="project" value="TreeGrafter"/>
</dbReference>
<keyword evidence="7 11" id="KW-0406">Ion transport</keyword>
<evidence type="ECO:0000256" key="12">
    <source>
        <dbReference type="SAM" id="Phobius"/>
    </source>
</evidence>
<keyword evidence="5 12" id="KW-1133">Transmembrane helix</keyword>
<dbReference type="Gene3D" id="2.60.470.10">
    <property type="entry name" value="Acid-sensing ion channels like domains"/>
    <property type="match status" value="1"/>
</dbReference>
<dbReference type="OrthoDB" id="6123900at2759"/>
<dbReference type="Pfam" id="PF00858">
    <property type="entry name" value="ASC"/>
    <property type="match status" value="1"/>
</dbReference>
<dbReference type="GO" id="GO:0005886">
    <property type="term" value="C:plasma membrane"/>
    <property type="evidence" value="ECO:0007669"/>
    <property type="project" value="TreeGrafter"/>
</dbReference>
<dbReference type="InterPro" id="IPR020903">
    <property type="entry name" value="ENaC_CS"/>
</dbReference>
<feature type="transmembrane region" description="Helical" evidence="12">
    <location>
        <begin position="449"/>
        <end position="472"/>
    </location>
</feature>
<evidence type="ECO:0000256" key="9">
    <source>
        <dbReference type="ARBA" id="ARBA00023201"/>
    </source>
</evidence>
<keyword evidence="3 11" id="KW-0894">Sodium channel</keyword>
<evidence type="ECO:0000256" key="8">
    <source>
        <dbReference type="ARBA" id="ARBA00023136"/>
    </source>
</evidence>
<keyword evidence="6" id="KW-0915">Sodium</keyword>
<accession>A0A8B7ZE10</accession>
<dbReference type="InterPro" id="IPR001873">
    <property type="entry name" value="ENaC"/>
</dbReference>
<dbReference type="Proteomes" id="UP000694845">
    <property type="component" value="Unplaced"/>
</dbReference>
<dbReference type="Gene3D" id="1.10.287.770">
    <property type="entry name" value="YojJ-like"/>
    <property type="match status" value="1"/>
</dbReference>
<dbReference type="PROSITE" id="PS01206">
    <property type="entry name" value="ASC"/>
    <property type="match status" value="1"/>
</dbReference>
<comment type="similarity">
    <text evidence="11">Belongs to the amiloride-sensitive sodium channel (TC 1.A.6) family.</text>
</comment>
<reference evidence="14" key="1">
    <citation type="submission" date="2025-08" db="UniProtKB">
        <authorList>
            <consortium name="RefSeq"/>
        </authorList>
    </citation>
    <scope>IDENTIFICATION</scope>
</reference>
<proteinExistence type="inferred from homology"/>
<protein>
    <submittedName>
        <fullName evidence="14">Acid-sensing ion channel 1C-like</fullName>
    </submittedName>
</protein>
<evidence type="ECO:0000256" key="2">
    <source>
        <dbReference type="ARBA" id="ARBA00022448"/>
    </source>
</evidence>
<dbReference type="PRINTS" id="PR01078">
    <property type="entry name" value="AMINACHANNEL"/>
</dbReference>
<evidence type="ECO:0000256" key="4">
    <source>
        <dbReference type="ARBA" id="ARBA00022692"/>
    </source>
</evidence>
<keyword evidence="2 11" id="KW-0813">Transport</keyword>
<sequence length="480" mass="55484">MDPRVIIETTPRNGFNERRVMGKDNLDELNIIKNDRNRHTQDDDANRTFAERFQDFGNSTTLHGISYVINLNYKKQRRLLWLLLVLVMSIWLVYSIVEAFITYFNYPMTSAISIHYMDTLTFPAVTLCNFNQFRRSALTPGQVMVMNEVYGPNPPESIDFGPFNEITNYDFSEDHLANISHYLDRMLVKCKWRGTQPCTGQNFTRRFTDHGVCFTFNDPKDASHRLEVSNAGRLDGLFLRLFAETDEYTFGENSAAGFRILLHPQGLMPLVKELGISVSPGFESSISIRQNVFKSLPWPFESNCTSSKSKNSTTYSVPTCKYECKVQYVVERCGCRDYRWTGSAPLCPPEQHFNCIDKYKAEYQKQEKYRDCHCPVSCELKTYDSRVSFGYWPSSYVSENLPLNSTSEEYIRKNYLDVYIFFEELVYLQIEQKSAYDFAALQSGVGGNMGLLCGMSLITVVEWADFIVISLLRKFKARRI</sequence>
<comment type="subcellular location">
    <subcellularLocation>
        <location evidence="1">Membrane</location>
        <topology evidence="1">Multi-pass membrane protein</topology>
    </subcellularLocation>
</comment>
<feature type="transmembrane region" description="Helical" evidence="12">
    <location>
        <begin position="79"/>
        <end position="104"/>
    </location>
</feature>
<dbReference type="RefSeq" id="XP_022103085.1">
    <property type="nucleotide sequence ID" value="XM_022247393.1"/>
</dbReference>
<evidence type="ECO:0000256" key="10">
    <source>
        <dbReference type="ARBA" id="ARBA00023303"/>
    </source>
</evidence>
<keyword evidence="9 11" id="KW-0739">Sodium transport</keyword>
<dbReference type="AlphaFoldDB" id="A0A8B7ZE10"/>
<keyword evidence="8 12" id="KW-0472">Membrane</keyword>
<dbReference type="GeneID" id="110985924"/>
<evidence type="ECO:0000256" key="5">
    <source>
        <dbReference type="ARBA" id="ARBA00022989"/>
    </source>
</evidence>